<evidence type="ECO:0008006" key="5">
    <source>
        <dbReference type="Google" id="ProtNLM"/>
    </source>
</evidence>
<feature type="region of interest" description="Disordered" evidence="1">
    <location>
        <begin position="134"/>
        <end position="239"/>
    </location>
</feature>
<evidence type="ECO:0000256" key="1">
    <source>
        <dbReference type="SAM" id="MobiDB-lite"/>
    </source>
</evidence>
<feature type="transmembrane region" description="Helical" evidence="2">
    <location>
        <begin position="6"/>
        <end position="27"/>
    </location>
</feature>
<evidence type="ECO:0000256" key="2">
    <source>
        <dbReference type="SAM" id="Phobius"/>
    </source>
</evidence>
<reference evidence="4" key="2">
    <citation type="journal article" date="2018" name="Nat. Commun.">
        <title>Extreme sensitivity to ultraviolet light in the fungal pathogen causing white-nose syndrome of bats.</title>
        <authorList>
            <person name="Palmer J.M."/>
            <person name="Drees K.P."/>
            <person name="Foster J.T."/>
            <person name="Lindner D.L."/>
        </authorList>
    </citation>
    <scope>NUCLEOTIDE SEQUENCE [LARGE SCALE GENOMIC DNA]</scope>
    <source>
        <strain evidence="4">UAMH 10579</strain>
    </source>
</reference>
<dbReference type="AlphaFoldDB" id="A0A1B8G9Q8"/>
<gene>
    <name evidence="3" type="ORF">VE01_09629</name>
</gene>
<evidence type="ECO:0000313" key="3">
    <source>
        <dbReference type="EMBL" id="OBT92575.1"/>
    </source>
</evidence>
<dbReference type="GeneID" id="28843015"/>
<reference evidence="3 4" key="1">
    <citation type="submission" date="2016-03" db="EMBL/GenBank/DDBJ databases">
        <title>Comparative genomics of Pseudogymnoascus destructans, the fungus causing white-nose syndrome of bats.</title>
        <authorList>
            <person name="Palmer J.M."/>
            <person name="Drees K.P."/>
            <person name="Foster J.T."/>
            <person name="Lindner D.L."/>
        </authorList>
    </citation>
    <scope>NUCLEOTIDE SEQUENCE [LARGE SCALE GENOMIC DNA]</scope>
    <source>
        <strain evidence="3 4">UAMH 10579</strain>
    </source>
</reference>
<proteinExistence type="predicted"/>
<organism evidence="3 4">
    <name type="scientific">Pseudogymnoascus verrucosus</name>
    <dbReference type="NCBI Taxonomy" id="342668"/>
    <lineage>
        <taxon>Eukaryota</taxon>
        <taxon>Fungi</taxon>
        <taxon>Dikarya</taxon>
        <taxon>Ascomycota</taxon>
        <taxon>Pezizomycotina</taxon>
        <taxon>Leotiomycetes</taxon>
        <taxon>Thelebolales</taxon>
        <taxon>Thelebolaceae</taxon>
        <taxon>Pseudogymnoascus</taxon>
    </lineage>
</organism>
<dbReference type="STRING" id="342668.A0A1B8G9Q8"/>
<name>A0A1B8G9Q8_9PEZI</name>
<protein>
    <recommendedName>
        <fullName evidence="5">Acid phosphatase pho5</fullName>
    </recommendedName>
</protein>
<keyword evidence="4" id="KW-1185">Reference proteome</keyword>
<sequence length="239" mass="25440">MSFPAFGAFLLALLAIILISAIAWIIFIHLRARRLGLPTPTLTSYNPFASRSSYTPQARTGGLIGWISDKFRNIRARRSRTAGGAYEEPLGAYGGGGGAGGGGARSGFGALDPDEAWDARVGNEADYYREEQEVGLHAETGYGGAGGEERGRTRGRRGDEGPYGGEQGELDRRYEEEMAGQQTGVTKKSESRNPFDDSAAVGTSLRGVSPRPDKSGENEGLGGDPDSPTGKRSSFREVM</sequence>
<keyword evidence="2" id="KW-1133">Transmembrane helix</keyword>
<accession>A0A1B8G9Q8</accession>
<keyword evidence="2" id="KW-0812">Transmembrane</keyword>
<dbReference type="Proteomes" id="UP000091956">
    <property type="component" value="Unassembled WGS sequence"/>
</dbReference>
<dbReference type="RefSeq" id="XP_018126308.1">
    <property type="nucleotide sequence ID" value="XM_018279042.2"/>
</dbReference>
<dbReference type="OrthoDB" id="5414285at2759"/>
<dbReference type="EMBL" id="KV460265">
    <property type="protein sequence ID" value="OBT92575.1"/>
    <property type="molecule type" value="Genomic_DNA"/>
</dbReference>
<feature type="compositionally biased region" description="Basic and acidic residues" evidence="1">
    <location>
        <begin position="147"/>
        <end position="160"/>
    </location>
</feature>
<keyword evidence="2" id="KW-0472">Membrane</keyword>
<evidence type="ECO:0000313" key="4">
    <source>
        <dbReference type="Proteomes" id="UP000091956"/>
    </source>
</evidence>